<proteinExistence type="inferred from homology"/>
<dbReference type="CDD" id="cd02145">
    <property type="entry name" value="BluB"/>
    <property type="match status" value="1"/>
</dbReference>
<dbReference type="PANTHER" id="PTHR23026:SF90">
    <property type="entry name" value="IODOTYROSINE DEIODINASE 1"/>
    <property type="match status" value="1"/>
</dbReference>
<evidence type="ECO:0000259" key="13">
    <source>
        <dbReference type="Pfam" id="PF00881"/>
    </source>
</evidence>
<evidence type="ECO:0000256" key="11">
    <source>
        <dbReference type="ARBA" id="ARBA00068702"/>
    </source>
</evidence>
<dbReference type="PANTHER" id="PTHR23026">
    <property type="entry name" value="NADPH NITROREDUCTASE"/>
    <property type="match status" value="1"/>
</dbReference>
<evidence type="ECO:0000256" key="3">
    <source>
        <dbReference type="ARBA" id="ARBA00022643"/>
    </source>
</evidence>
<name>N6ZYJ1_9RHOO</name>
<dbReference type="GO" id="GO:0009236">
    <property type="term" value="P:cobalamin biosynthetic process"/>
    <property type="evidence" value="ECO:0007669"/>
    <property type="project" value="UniProtKB-ARBA"/>
</dbReference>
<keyword evidence="15" id="KW-1185">Reference proteome</keyword>
<dbReference type="Gene3D" id="3.40.109.10">
    <property type="entry name" value="NADH Oxidase"/>
    <property type="match status" value="1"/>
</dbReference>
<comment type="caution">
    <text evidence="14">The sequence shown here is derived from an EMBL/GenBank/DDBJ whole genome shotgun (WGS) entry which is preliminary data.</text>
</comment>
<dbReference type="InterPro" id="IPR000415">
    <property type="entry name" value="Nitroreductase-like"/>
</dbReference>
<reference evidence="14 15" key="1">
    <citation type="submission" date="2012-09" db="EMBL/GenBank/DDBJ databases">
        <title>Draft Genome Sequences of 6 Strains from Genus Thauera.</title>
        <authorList>
            <person name="Liu B."/>
            <person name="Shapleigh J.P."/>
            <person name="Frostegard A.H."/>
        </authorList>
    </citation>
    <scope>NUCLEOTIDE SEQUENCE [LARGE SCALE GENOMIC DNA]</scope>
    <source>
        <strain evidence="14 15">B4P</strain>
    </source>
</reference>
<feature type="domain" description="Nitroreductase" evidence="13">
    <location>
        <begin position="94"/>
        <end position="261"/>
    </location>
</feature>
<feature type="compositionally biased region" description="Basic and acidic residues" evidence="12">
    <location>
        <begin position="11"/>
        <end position="25"/>
    </location>
</feature>
<dbReference type="InterPro" id="IPR029479">
    <property type="entry name" value="Nitroreductase"/>
</dbReference>
<evidence type="ECO:0000256" key="2">
    <source>
        <dbReference type="ARBA" id="ARBA00022630"/>
    </source>
</evidence>
<comment type="catalytic activity">
    <reaction evidence="8">
        <text>FMNH2 + O2 = dialurate + 5,6-dimethylbenzimidazole + D-erythrose 4-phosphate + H(+)</text>
        <dbReference type="Rhea" id="RHEA:27345"/>
        <dbReference type="ChEBI" id="CHEBI:15378"/>
        <dbReference type="ChEBI" id="CHEBI:15379"/>
        <dbReference type="ChEBI" id="CHEBI:15890"/>
        <dbReference type="ChEBI" id="CHEBI:16897"/>
        <dbReference type="ChEBI" id="CHEBI:57618"/>
        <dbReference type="ChEBI" id="CHEBI:140629"/>
        <dbReference type="EC" id="1.13.11.79"/>
    </reaction>
</comment>
<dbReference type="SUPFAM" id="SSF55469">
    <property type="entry name" value="FMN-dependent nitroreductase-like"/>
    <property type="match status" value="1"/>
</dbReference>
<evidence type="ECO:0000256" key="5">
    <source>
        <dbReference type="ARBA" id="ARBA00022857"/>
    </source>
</evidence>
<evidence type="ECO:0000313" key="15">
    <source>
        <dbReference type="Proteomes" id="UP000013047"/>
    </source>
</evidence>
<comment type="subunit">
    <text evidence="1">Homooctamer.</text>
</comment>
<evidence type="ECO:0000256" key="7">
    <source>
        <dbReference type="ARBA" id="ARBA00023027"/>
    </source>
</evidence>
<evidence type="ECO:0000256" key="8">
    <source>
        <dbReference type="ARBA" id="ARBA00051314"/>
    </source>
</evidence>
<feature type="region of interest" description="Disordered" evidence="12">
    <location>
        <begin position="1"/>
        <end position="45"/>
    </location>
</feature>
<protein>
    <recommendedName>
        <fullName evidence="11">5,6-dimethylbenzimidazole synthase</fullName>
        <ecNumber evidence="10">1.13.11.79</ecNumber>
    </recommendedName>
</protein>
<dbReference type="GO" id="GO:0000166">
    <property type="term" value="F:nucleotide binding"/>
    <property type="evidence" value="ECO:0007669"/>
    <property type="project" value="UniProtKB-KW"/>
</dbReference>
<dbReference type="FunFam" id="3.40.109.10:FF:000013">
    <property type="entry name" value="5,6-dimethylbenzimidazole synthase"/>
    <property type="match status" value="1"/>
</dbReference>
<evidence type="ECO:0000256" key="1">
    <source>
        <dbReference type="ARBA" id="ARBA00011823"/>
    </source>
</evidence>
<keyword evidence="5" id="KW-0521">NADP</keyword>
<evidence type="ECO:0000256" key="10">
    <source>
        <dbReference type="ARBA" id="ARBA00066311"/>
    </source>
</evidence>
<keyword evidence="3" id="KW-0288">FMN</keyword>
<dbReference type="InterPro" id="IPR050627">
    <property type="entry name" value="Nitroreductase/BluB"/>
</dbReference>
<dbReference type="InterPro" id="IPR012825">
    <property type="entry name" value="BluB"/>
</dbReference>
<keyword evidence="7" id="KW-0520">NAD</keyword>
<evidence type="ECO:0000256" key="9">
    <source>
        <dbReference type="ARBA" id="ARBA00061097"/>
    </source>
</evidence>
<evidence type="ECO:0000256" key="12">
    <source>
        <dbReference type="SAM" id="MobiDB-lite"/>
    </source>
</evidence>
<dbReference type="AlphaFoldDB" id="N6ZYJ1"/>
<dbReference type="EMBL" id="AMXF01000059">
    <property type="protein sequence ID" value="ENO97204.1"/>
    <property type="molecule type" value="Genomic_DNA"/>
</dbReference>
<dbReference type="EC" id="1.13.11.79" evidence="10"/>
<sequence>MSSPTQAPRAPARDDARAANHDHTDAGASSAHGVAAQAPLEHASAAAPSGAEAGLVFTGYDSPAAASRSAAADPRFQSDPLFDAAERDAVYRAIHTRRDVRGEFLPDAIPDEVLARVLTAAHHAPSVGFMQPWDFVVVRSREVRAKIHADFLAAHAEAEQMFDEGKRETYRNLKLEGILESPVNICITCDRSRHGPVVIGRTHIGAMDVYSAVCAVQNLWLAARAENLGVGWVSILHPQALREALGIPREIVPIAYLCVGYVRDFHARPELEAAGWLKRVPLPELLHFDTWQGRPDAAGERLIDAIAQTRPPAR</sequence>
<dbReference type="NCBIfam" id="TIGR02476">
    <property type="entry name" value="BluB"/>
    <property type="match status" value="1"/>
</dbReference>
<dbReference type="Pfam" id="PF00881">
    <property type="entry name" value="Nitroreductase"/>
    <property type="match status" value="1"/>
</dbReference>
<keyword evidence="6" id="KW-0560">Oxidoreductase</keyword>
<evidence type="ECO:0000256" key="4">
    <source>
        <dbReference type="ARBA" id="ARBA00022741"/>
    </source>
</evidence>
<keyword evidence="2" id="KW-0285">Flavoprotein</keyword>
<accession>N6ZYJ1</accession>
<dbReference type="Proteomes" id="UP000013047">
    <property type="component" value="Unassembled WGS sequence"/>
</dbReference>
<evidence type="ECO:0000313" key="14">
    <source>
        <dbReference type="EMBL" id="ENO97204.1"/>
    </source>
</evidence>
<organism evidence="14 15">
    <name type="scientific">Thauera phenylacetica B4P</name>
    <dbReference type="NCBI Taxonomy" id="1234382"/>
    <lineage>
        <taxon>Bacteria</taxon>
        <taxon>Pseudomonadati</taxon>
        <taxon>Pseudomonadota</taxon>
        <taxon>Betaproteobacteria</taxon>
        <taxon>Rhodocyclales</taxon>
        <taxon>Zoogloeaceae</taxon>
        <taxon>Thauera</taxon>
    </lineage>
</organism>
<keyword evidence="4" id="KW-0547">Nucleotide-binding</keyword>
<gene>
    <name evidence="14" type="ORF">C667_10015</name>
</gene>
<evidence type="ECO:0000256" key="6">
    <source>
        <dbReference type="ARBA" id="ARBA00023002"/>
    </source>
</evidence>
<dbReference type="GO" id="GO:0102919">
    <property type="term" value="F:5,6-dimethylbenzimidazole synthase activity"/>
    <property type="evidence" value="ECO:0007669"/>
    <property type="project" value="UniProtKB-EC"/>
</dbReference>
<comment type="similarity">
    <text evidence="9">Belongs to the BluB family.</text>
</comment>